<dbReference type="RefSeq" id="WP_244876648.1">
    <property type="nucleotide sequence ID" value="NZ_BAAATW010000018.1"/>
</dbReference>
<accession>A0A919VY81</accession>
<evidence type="ECO:0000313" key="3">
    <source>
        <dbReference type="EMBL" id="GIM82186.1"/>
    </source>
</evidence>
<sequence length="370" mass="40289">MKDFVMQPKDEGIGALETVHTFDDGPMLTGVSVSATGRVFVNFPKWGDEVAFTVAEIRDGGPVAFPDQAWNSPSGDDDATAFVSVQSIVVDPDDRLWVLDTGAPMFQETKPGGPKLVCVDLGTDTVVQTITFSADVALPTTYLNDVRFDLRKGEAGVAYITDSSDQGPNALIVVDLATGEAWRRLHEHPSTKAVEPPDFLPIVEGAVFMERPADGPAKPVLMGADGIAIAADGSRVYYCPLASRRWYSVDADALADRDVSDDEVAATVIDEGDKGGASDGLETDDRGRLYLTSGEHNAILRRLPDGTFETVVHDPRLLWPDTMSVADGYVYVTANQLYRQDKYQLGKDLRRYPYSLFRVAIDAGPVRLRR</sequence>
<dbReference type="PANTHER" id="PTHR10009:SF18">
    <property type="entry name" value="PROTEIN YELLOW-LIKE PROTEIN"/>
    <property type="match status" value="1"/>
</dbReference>
<protein>
    <recommendedName>
        <fullName evidence="5">Gluconolaconase</fullName>
    </recommendedName>
</protein>
<dbReference type="EMBL" id="BOQP01000050">
    <property type="protein sequence ID" value="GIM82186.1"/>
    <property type="molecule type" value="Genomic_DNA"/>
</dbReference>
<comment type="subcellular location">
    <subcellularLocation>
        <location evidence="1">Secreted</location>
    </subcellularLocation>
</comment>
<evidence type="ECO:0000256" key="1">
    <source>
        <dbReference type="ARBA" id="ARBA00004613"/>
    </source>
</evidence>
<evidence type="ECO:0000256" key="2">
    <source>
        <dbReference type="ARBA" id="ARBA00022525"/>
    </source>
</evidence>
<dbReference type="SUPFAM" id="SSF63829">
    <property type="entry name" value="Calcium-dependent phosphotriesterase"/>
    <property type="match status" value="1"/>
</dbReference>
<gene>
    <name evidence="3" type="ORF">Aco04nite_80320</name>
</gene>
<comment type="caution">
    <text evidence="3">The sequence shown here is derived from an EMBL/GenBank/DDBJ whole genome shotgun (WGS) entry which is preliminary data.</text>
</comment>
<organism evidence="3 4">
    <name type="scientific">Winogradskya consettensis</name>
    <dbReference type="NCBI Taxonomy" id="113560"/>
    <lineage>
        <taxon>Bacteria</taxon>
        <taxon>Bacillati</taxon>
        <taxon>Actinomycetota</taxon>
        <taxon>Actinomycetes</taxon>
        <taxon>Micromonosporales</taxon>
        <taxon>Micromonosporaceae</taxon>
        <taxon>Winogradskya</taxon>
    </lineage>
</organism>
<evidence type="ECO:0000313" key="4">
    <source>
        <dbReference type="Proteomes" id="UP000680865"/>
    </source>
</evidence>
<proteinExistence type="predicted"/>
<dbReference type="Gene3D" id="2.120.10.30">
    <property type="entry name" value="TolB, C-terminal domain"/>
    <property type="match status" value="1"/>
</dbReference>
<dbReference type="InterPro" id="IPR011042">
    <property type="entry name" value="6-blade_b-propeller_TolB-like"/>
</dbReference>
<keyword evidence="4" id="KW-1185">Reference proteome</keyword>
<dbReference type="PANTHER" id="PTHR10009">
    <property type="entry name" value="PROTEIN YELLOW-RELATED"/>
    <property type="match status" value="1"/>
</dbReference>
<dbReference type="GO" id="GO:0005576">
    <property type="term" value="C:extracellular region"/>
    <property type="evidence" value="ECO:0007669"/>
    <property type="project" value="UniProtKB-SubCell"/>
</dbReference>
<keyword evidence="2" id="KW-0964">Secreted</keyword>
<reference evidence="3" key="1">
    <citation type="submission" date="2021-03" db="EMBL/GenBank/DDBJ databases">
        <title>Whole genome shotgun sequence of Actinoplanes consettensis NBRC 14913.</title>
        <authorList>
            <person name="Komaki H."/>
            <person name="Tamura T."/>
        </authorList>
    </citation>
    <scope>NUCLEOTIDE SEQUENCE</scope>
    <source>
        <strain evidence="3">NBRC 14913</strain>
    </source>
</reference>
<dbReference type="InterPro" id="IPR017996">
    <property type="entry name" value="MRJP/yellow-related"/>
</dbReference>
<evidence type="ECO:0008006" key="5">
    <source>
        <dbReference type="Google" id="ProtNLM"/>
    </source>
</evidence>
<dbReference type="Proteomes" id="UP000680865">
    <property type="component" value="Unassembled WGS sequence"/>
</dbReference>
<dbReference type="Pfam" id="PF03022">
    <property type="entry name" value="MRJP"/>
    <property type="match status" value="1"/>
</dbReference>
<name>A0A919VY81_9ACTN</name>
<dbReference type="AlphaFoldDB" id="A0A919VY81"/>